<dbReference type="RefSeq" id="WP_184858170.1">
    <property type="nucleotide sequence ID" value="NZ_BAAAWY010000037.1"/>
</dbReference>
<organism evidence="1 2">
    <name type="scientific">Kutzneria kofuensis</name>
    <dbReference type="NCBI Taxonomy" id="103725"/>
    <lineage>
        <taxon>Bacteria</taxon>
        <taxon>Bacillati</taxon>
        <taxon>Actinomycetota</taxon>
        <taxon>Actinomycetes</taxon>
        <taxon>Pseudonocardiales</taxon>
        <taxon>Pseudonocardiaceae</taxon>
        <taxon>Kutzneria</taxon>
    </lineage>
</organism>
<protein>
    <recommendedName>
        <fullName evidence="3">Protein kinase domain-containing protein</fullName>
    </recommendedName>
</protein>
<dbReference type="EMBL" id="JACHIR010000001">
    <property type="protein sequence ID" value="MBB5889359.1"/>
    <property type="molecule type" value="Genomic_DNA"/>
</dbReference>
<gene>
    <name evidence="1" type="ORF">BJ998_000555</name>
</gene>
<dbReference type="InterPro" id="IPR011009">
    <property type="entry name" value="Kinase-like_dom_sf"/>
</dbReference>
<name>A0A7W9NEF6_9PSEU</name>
<reference evidence="1 2" key="1">
    <citation type="submission" date="2020-08" db="EMBL/GenBank/DDBJ databases">
        <title>Sequencing the genomes of 1000 actinobacteria strains.</title>
        <authorList>
            <person name="Klenk H.-P."/>
        </authorList>
    </citation>
    <scope>NUCLEOTIDE SEQUENCE [LARGE SCALE GENOMIC DNA]</scope>
    <source>
        <strain evidence="1 2">DSM 43851</strain>
    </source>
</reference>
<dbReference type="SUPFAM" id="SSF56112">
    <property type="entry name" value="Protein kinase-like (PK-like)"/>
    <property type="match status" value="1"/>
</dbReference>
<keyword evidence="2" id="KW-1185">Reference proteome</keyword>
<sequence>MTRTGRFAAVSSALALLSDRQVARLLETTTPVDSSGVGGAAGVLTVAGERVFVKRVPLTELERRPEHQRSTANMFGLPPWCQYGVLTPGFGVWREVAAHVMTTNWVLSGACANFPLLYHWRVLDTPPPVRPDLDDVDRFVEYLHDGTGVRARAEALVAAEATVVLFMEHFPHVLSDWLPARLAAGDIEGPCAMVERDLLAVTAFMESHELIHFDAHFANILTDGERLYLGDLGLATSPRFDLSPAEREFLEHNAGHDRCYVLAHLVNSLVRAFGNVEGGPLDRHAFVRDFNDDVAFPPAAADILRRYRSIAVPFNDFFAALFGESRQTPYPRAALAPALALIREQPSPVR</sequence>
<evidence type="ECO:0000313" key="1">
    <source>
        <dbReference type="EMBL" id="MBB5889359.1"/>
    </source>
</evidence>
<dbReference type="AlphaFoldDB" id="A0A7W9NEF6"/>
<proteinExistence type="predicted"/>
<dbReference type="Proteomes" id="UP000585638">
    <property type="component" value="Unassembled WGS sequence"/>
</dbReference>
<evidence type="ECO:0000313" key="2">
    <source>
        <dbReference type="Proteomes" id="UP000585638"/>
    </source>
</evidence>
<comment type="caution">
    <text evidence="1">The sequence shown here is derived from an EMBL/GenBank/DDBJ whole genome shotgun (WGS) entry which is preliminary data.</text>
</comment>
<evidence type="ECO:0008006" key="3">
    <source>
        <dbReference type="Google" id="ProtNLM"/>
    </source>
</evidence>
<accession>A0A7W9NEF6</accession>